<dbReference type="Proteomes" id="UP000199165">
    <property type="component" value="Unassembled WGS sequence"/>
</dbReference>
<keyword evidence="2" id="KW-0830">Ubiquinone</keyword>
<evidence type="ECO:0000313" key="2">
    <source>
        <dbReference type="EMBL" id="SFT71722.1"/>
    </source>
</evidence>
<evidence type="ECO:0000259" key="1">
    <source>
        <dbReference type="Pfam" id="PF08241"/>
    </source>
</evidence>
<dbReference type="GO" id="GO:0008757">
    <property type="term" value="F:S-adenosylmethionine-dependent methyltransferase activity"/>
    <property type="evidence" value="ECO:0007669"/>
    <property type="project" value="InterPro"/>
</dbReference>
<dbReference type="EMBL" id="FPAT01000006">
    <property type="protein sequence ID" value="SFT71722.1"/>
    <property type="molecule type" value="Genomic_DNA"/>
</dbReference>
<keyword evidence="2" id="KW-0489">Methyltransferase</keyword>
<sequence>MSSPVDKRRSGKHRWEMRTTATKLERSRRHWDRQSPSYDRQMGRIERRFFGDTRQWLCGLAEGEVLEVAIGTGLNLDRYPAGIRLTGVDISTGMLDQARRRAERSGRSVELGIGDAQRLAFPDSSFDTVVCTFSLCAVPDVRAAFSEMDRVLKPGGLLLLADHVVSTSRPVRVVQRLLDLVMVPQAGEHFRRRPIEQVRAAGFELQRHERFKLGMVERLVARSPAS</sequence>
<dbReference type="PANTHER" id="PTHR45036:SF1">
    <property type="entry name" value="METHYLTRANSFERASE LIKE 7A"/>
    <property type="match status" value="1"/>
</dbReference>
<reference evidence="3" key="1">
    <citation type="submission" date="2016-10" db="EMBL/GenBank/DDBJ databases">
        <authorList>
            <person name="Varghese N."/>
            <person name="Submissions S."/>
        </authorList>
    </citation>
    <scope>NUCLEOTIDE SEQUENCE [LARGE SCALE GENOMIC DNA]</scope>
    <source>
        <strain evidence="3">DSM 45501</strain>
    </source>
</reference>
<keyword evidence="3" id="KW-1185">Reference proteome</keyword>
<dbReference type="SUPFAM" id="SSF53335">
    <property type="entry name" value="S-adenosyl-L-methionine-dependent methyltransferases"/>
    <property type="match status" value="1"/>
</dbReference>
<dbReference type="GO" id="GO:0032259">
    <property type="term" value="P:methylation"/>
    <property type="evidence" value="ECO:0007669"/>
    <property type="project" value="UniProtKB-KW"/>
</dbReference>
<dbReference type="Gene3D" id="3.40.50.150">
    <property type="entry name" value="Vaccinia Virus protein VP39"/>
    <property type="match status" value="1"/>
</dbReference>
<dbReference type="STRING" id="995060.SAMN04487904_106177"/>
<evidence type="ECO:0000313" key="3">
    <source>
        <dbReference type="Proteomes" id="UP000199165"/>
    </source>
</evidence>
<dbReference type="InterPro" id="IPR013216">
    <property type="entry name" value="Methyltransf_11"/>
</dbReference>
<dbReference type="Pfam" id="PF08241">
    <property type="entry name" value="Methyltransf_11"/>
    <property type="match status" value="1"/>
</dbReference>
<protein>
    <submittedName>
        <fullName evidence="2">Ubiquinone/menaquinone biosynthesis C-methylase UbiE</fullName>
    </submittedName>
</protein>
<proteinExistence type="predicted"/>
<dbReference type="PANTHER" id="PTHR45036">
    <property type="entry name" value="METHYLTRANSFERASE LIKE 7B"/>
    <property type="match status" value="1"/>
</dbReference>
<dbReference type="AlphaFoldDB" id="A0A1I7A9Y1"/>
<dbReference type="CDD" id="cd02440">
    <property type="entry name" value="AdoMet_MTases"/>
    <property type="match status" value="1"/>
</dbReference>
<dbReference type="InterPro" id="IPR052356">
    <property type="entry name" value="Thiol_S-MT"/>
</dbReference>
<name>A0A1I7A9Y1_9ACTN</name>
<accession>A0A1I7A9Y1</accession>
<organism evidence="2 3">
    <name type="scientific">Actinopolyspora righensis</name>
    <dbReference type="NCBI Taxonomy" id="995060"/>
    <lineage>
        <taxon>Bacteria</taxon>
        <taxon>Bacillati</taxon>
        <taxon>Actinomycetota</taxon>
        <taxon>Actinomycetes</taxon>
        <taxon>Actinopolysporales</taxon>
        <taxon>Actinopolysporaceae</taxon>
        <taxon>Actinopolyspora</taxon>
        <taxon>Actinopolyspora alba group</taxon>
    </lineage>
</organism>
<dbReference type="InterPro" id="IPR029063">
    <property type="entry name" value="SAM-dependent_MTases_sf"/>
</dbReference>
<feature type="domain" description="Methyltransferase type 11" evidence="1">
    <location>
        <begin position="66"/>
        <end position="159"/>
    </location>
</feature>
<gene>
    <name evidence="2" type="ORF">SAMN04487904_106177</name>
</gene>
<keyword evidence="2" id="KW-0808">Transferase</keyword>